<evidence type="ECO:0000256" key="5">
    <source>
        <dbReference type="ARBA" id="ARBA00023002"/>
    </source>
</evidence>
<dbReference type="GO" id="GO:0050660">
    <property type="term" value="F:flavin adenine dinucleotide binding"/>
    <property type="evidence" value="ECO:0007669"/>
    <property type="project" value="InterPro"/>
</dbReference>
<dbReference type="AlphaFoldDB" id="A0A9D7XUG5"/>
<evidence type="ECO:0000259" key="9">
    <source>
        <dbReference type="Pfam" id="PF02770"/>
    </source>
</evidence>
<evidence type="ECO:0000256" key="6">
    <source>
        <dbReference type="ARBA" id="ARBA00052546"/>
    </source>
</evidence>
<name>A0A9D7XUG5_9BACT</name>
<feature type="domain" description="Acyl-CoA dehydrogenase/oxidase C-terminal" evidence="8">
    <location>
        <begin position="244"/>
        <end position="411"/>
    </location>
</feature>
<dbReference type="Gene3D" id="1.10.540.10">
    <property type="entry name" value="Acyl-CoA dehydrogenase/oxidase, N-terminal domain"/>
    <property type="match status" value="1"/>
</dbReference>
<sequence length="591" mass="64697">MTTKALKGGEYIIRDSSPSEIFIPEDFNEDQRMVRQMCKDFVAEMGEKANVLSEQVGLMEKAGELGLLGAHIPEVYGGNPLDTNSNTLIGEELGRAGGSFDTTFAAHIGIGMLPILYFGTDEQKKKYLPGLSSGSHKASYCLTEPWSGSDALGARTRADLSADQKHYTINGQKMWISNAGFADVFIVFAKIGGEQFTGFIVDAHSPGITLGEEEKKLGIKGSSTRQVFFENVDVPAENVLGKIGQGHLIAFNALNIGRFKLGTMAMGGSKKCIDIAVKYANERQQFGVSISSFGAIKHKLGEMASLIFALESASYRLSDMMGQHKDESIASGSIFEMAMLDSAKEYASECAVIKIAGSEYLDFVVDEMLQIHGGNGYSEEYPAARAYRDQRINRIYEGTNEINRLLLVDRIIKKALKGELDLVGPAWAVQKELMSMPAKSTDDGPWAAEIQAIHNFKKSMLLVAGAAVKYQMDGKHDLNHEQEVVMHIADISIDCFIAESVLLRARKLADGQYNYPADVVKSLTQLFIGEAQARIQKHANDALTAFATGDELIIMLKGVKRFNSYPTVNTVQARRVIADDLIKANGYSLEF</sequence>
<protein>
    <submittedName>
        <fullName evidence="12">Acyl-CoA dehydrogenase family protein</fullName>
    </submittedName>
</protein>
<dbReference type="FunFam" id="2.40.110.10:FF:000006">
    <property type="entry name" value="very long-chain specific acyl-CoA dehydrogenase, mitochondrial"/>
    <property type="match status" value="1"/>
</dbReference>
<feature type="domain" description="Acyl-CoA dehydrogenase-like C-terminal" evidence="11">
    <location>
        <begin position="455"/>
        <end position="561"/>
    </location>
</feature>
<dbReference type="Gene3D" id="1.20.140.10">
    <property type="entry name" value="Butyryl-CoA Dehydrogenase, subunit A, domain 3"/>
    <property type="match status" value="2"/>
</dbReference>
<evidence type="ECO:0000259" key="8">
    <source>
        <dbReference type="Pfam" id="PF00441"/>
    </source>
</evidence>
<dbReference type="InterPro" id="IPR006091">
    <property type="entry name" value="Acyl-CoA_Oxase/DH_mid-dom"/>
</dbReference>
<organism evidence="12 13">
    <name type="scientific">Candidatus Opimibacter skivensis</name>
    <dbReference type="NCBI Taxonomy" id="2982028"/>
    <lineage>
        <taxon>Bacteria</taxon>
        <taxon>Pseudomonadati</taxon>
        <taxon>Bacteroidota</taxon>
        <taxon>Saprospiria</taxon>
        <taxon>Saprospirales</taxon>
        <taxon>Saprospiraceae</taxon>
        <taxon>Candidatus Opimibacter</taxon>
    </lineage>
</organism>
<evidence type="ECO:0000256" key="7">
    <source>
        <dbReference type="RuleBase" id="RU362125"/>
    </source>
</evidence>
<dbReference type="Gene3D" id="2.40.110.10">
    <property type="entry name" value="Butyryl-CoA Dehydrogenase, subunit A, domain 2"/>
    <property type="match status" value="1"/>
</dbReference>
<comment type="caution">
    <text evidence="12">The sequence shown here is derived from an EMBL/GenBank/DDBJ whole genome shotgun (WGS) entry which is preliminary data.</text>
</comment>
<dbReference type="FunFam" id="1.10.540.10:FF:000001">
    <property type="entry name" value="Very long-chain-specific acyl-CoA dehydrogenase, mitochondrial"/>
    <property type="match status" value="1"/>
</dbReference>
<comment type="similarity">
    <text evidence="2 7">Belongs to the acyl-CoA dehydrogenase family.</text>
</comment>
<dbReference type="InterPro" id="IPR049426">
    <property type="entry name" value="Acyl-CoA-dh-like_C"/>
</dbReference>
<dbReference type="FunFam" id="1.20.140.10:FF:000019">
    <property type="entry name" value="Acyl-CoA dehydrogenase"/>
    <property type="match status" value="1"/>
</dbReference>
<keyword evidence="5 7" id="KW-0560">Oxidoreductase</keyword>
<comment type="cofactor">
    <cofactor evidence="1 7">
        <name>FAD</name>
        <dbReference type="ChEBI" id="CHEBI:57692"/>
    </cofactor>
</comment>
<evidence type="ECO:0000313" key="12">
    <source>
        <dbReference type="EMBL" id="MBK9984808.1"/>
    </source>
</evidence>
<dbReference type="InterPro" id="IPR037069">
    <property type="entry name" value="AcylCoA_DH/ox_N_sf"/>
</dbReference>
<evidence type="ECO:0000256" key="1">
    <source>
        <dbReference type="ARBA" id="ARBA00001974"/>
    </source>
</evidence>
<feature type="domain" description="Acyl-CoA oxidase/dehydrogenase middle" evidence="9">
    <location>
        <begin position="140"/>
        <end position="232"/>
    </location>
</feature>
<dbReference type="SUPFAM" id="SSF56645">
    <property type="entry name" value="Acyl-CoA dehydrogenase NM domain-like"/>
    <property type="match status" value="1"/>
</dbReference>
<dbReference type="PANTHER" id="PTHR43884">
    <property type="entry name" value="ACYL-COA DEHYDROGENASE"/>
    <property type="match status" value="1"/>
</dbReference>
<dbReference type="InterPro" id="IPR036250">
    <property type="entry name" value="AcylCo_DH-like_C"/>
</dbReference>
<dbReference type="PROSITE" id="PS00073">
    <property type="entry name" value="ACYL_COA_DH_2"/>
    <property type="match status" value="1"/>
</dbReference>
<proteinExistence type="inferred from homology"/>
<dbReference type="PANTHER" id="PTHR43884:SF12">
    <property type="entry name" value="ISOVALERYL-COA DEHYDROGENASE, MITOCHONDRIAL-RELATED"/>
    <property type="match status" value="1"/>
</dbReference>
<evidence type="ECO:0000256" key="3">
    <source>
        <dbReference type="ARBA" id="ARBA00022630"/>
    </source>
</evidence>
<evidence type="ECO:0000259" key="11">
    <source>
        <dbReference type="Pfam" id="PF21263"/>
    </source>
</evidence>
<dbReference type="EMBL" id="JADKGY010000031">
    <property type="protein sequence ID" value="MBK9984808.1"/>
    <property type="molecule type" value="Genomic_DNA"/>
</dbReference>
<keyword evidence="3 7" id="KW-0285">Flavoprotein</keyword>
<keyword evidence="4 7" id="KW-0274">FAD</keyword>
<dbReference type="SUPFAM" id="SSF47203">
    <property type="entry name" value="Acyl-CoA dehydrogenase C-terminal domain-like"/>
    <property type="match status" value="1"/>
</dbReference>
<dbReference type="GO" id="GO:0003995">
    <property type="term" value="F:acyl-CoA dehydrogenase activity"/>
    <property type="evidence" value="ECO:0007669"/>
    <property type="project" value="InterPro"/>
</dbReference>
<dbReference type="InterPro" id="IPR009075">
    <property type="entry name" value="AcylCo_DH/oxidase_C"/>
</dbReference>
<gene>
    <name evidence="12" type="ORF">IPP15_21000</name>
</gene>
<evidence type="ECO:0000259" key="10">
    <source>
        <dbReference type="Pfam" id="PF02771"/>
    </source>
</evidence>
<feature type="domain" description="Acyl-CoA dehydrogenase/oxidase N-terminal" evidence="10">
    <location>
        <begin position="28"/>
        <end position="134"/>
    </location>
</feature>
<dbReference type="Pfam" id="PF21263">
    <property type="entry name" value="Acyl-CoA-dh_C"/>
    <property type="match status" value="1"/>
</dbReference>
<reference evidence="12 13" key="1">
    <citation type="submission" date="2020-10" db="EMBL/GenBank/DDBJ databases">
        <title>Connecting structure to function with the recovery of over 1000 high-quality activated sludge metagenome-assembled genomes encoding full-length rRNA genes using long-read sequencing.</title>
        <authorList>
            <person name="Singleton C.M."/>
            <person name="Petriglieri F."/>
            <person name="Kristensen J.M."/>
            <person name="Kirkegaard R.H."/>
            <person name="Michaelsen T.Y."/>
            <person name="Andersen M.H."/>
            <person name="Karst S.M."/>
            <person name="Dueholm M.S."/>
            <person name="Nielsen P.H."/>
            <person name="Albertsen M."/>
        </authorList>
    </citation>
    <scope>NUCLEOTIDE SEQUENCE [LARGE SCALE GENOMIC DNA]</scope>
    <source>
        <strain evidence="12">Ribe_18-Q3-R11-54_MAXAC.273</strain>
    </source>
</reference>
<dbReference type="Pfam" id="PF02771">
    <property type="entry name" value="Acyl-CoA_dh_N"/>
    <property type="match status" value="1"/>
</dbReference>
<dbReference type="InterPro" id="IPR009100">
    <property type="entry name" value="AcylCoA_DH/oxidase_NM_dom_sf"/>
</dbReference>
<comment type="catalytic activity">
    <reaction evidence="6">
        <text>a 2,3-saturated acyl-CoA + A = a 2,3-dehydroacyl-CoA + AH2</text>
        <dbReference type="Rhea" id="RHEA:48608"/>
        <dbReference type="ChEBI" id="CHEBI:13193"/>
        <dbReference type="ChEBI" id="CHEBI:17499"/>
        <dbReference type="ChEBI" id="CHEBI:60015"/>
        <dbReference type="ChEBI" id="CHEBI:65111"/>
    </reaction>
</comment>
<dbReference type="InterPro" id="IPR013786">
    <property type="entry name" value="AcylCoA_DH/ox_N"/>
</dbReference>
<evidence type="ECO:0000256" key="4">
    <source>
        <dbReference type="ARBA" id="ARBA00022827"/>
    </source>
</evidence>
<dbReference type="Pfam" id="PF00441">
    <property type="entry name" value="Acyl-CoA_dh_1"/>
    <property type="match status" value="1"/>
</dbReference>
<dbReference type="Pfam" id="PF02770">
    <property type="entry name" value="Acyl-CoA_dh_M"/>
    <property type="match status" value="1"/>
</dbReference>
<dbReference type="InterPro" id="IPR046373">
    <property type="entry name" value="Acyl-CoA_Oxase/DH_mid-dom_sf"/>
</dbReference>
<evidence type="ECO:0000313" key="13">
    <source>
        <dbReference type="Proteomes" id="UP000808337"/>
    </source>
</evidence>
<evidence type="ECO:0000256" key="2">
    <source>
        <dbReference type="ARBA" id="ARBA00009347"/>
    </source>
</evidence>
<accession>A0A9D7XUG5</accession>
<dbReference type="Proteomes" id="UP000808337">
    <property type="component" value="Unassembled WGS sequence"/>
</dbReference>
<dbReference type="PROSITE" id="PS00072">
    <property type="entry name" value="ACYL_COA_DH_1"/>
    <property type="match status" value="1"/>
</dbReference>
<dbReference type="InterPro" id="IPR006089">
    <property type="entry name" value="Acyl-CoA_DH_CS"/>
</dbReference>